<dbReference type="RefSeq" id="WP_261295948.1">
    <property type="nucleotide sequence ID" value="NZ_JANQBK010000024.1"/>
</dbReference>
<gene>
    <name evidence="10" type="ORF">ACFONA_02895</name>
</gene>
<keyword evidence="2" id="KW-0813">Transport</keyword>
<dbReference type="EMBL" id="JBHRXP010000001">
    <property type="protein sequence ID" value="MFC3579100.1"/>
    <property type="molecule type" value="Genomic_DNA"/>
</dbReference>
<keyword evidence="5" id="KW-0406">Ion transport</keyword>
<keyword evidence="7 10" id="KW-0407">Ion channel</keyword>
<dbReference type="SUPFAM" id="SSF81324">
    <property type="entry name" value="Voltage-gated potassium channels"/>
    <property type="match status" value="1"/>
</dbReference>
<dbReference type="InterPro" id="IPR013099">
    <property type="entry name" value="K_chnl_dom"/>
</dbReference>
<evidence type="ECO:0000256" key="4">
    <source>
        <dbReference type="ARBA" id="ARBA00022989"/>
    </source>
</evidence>
<keyword evidence="6 8" id="KW-0472">Membrane</keyword>
<keyword evidence="3 8" id="KW-0812">Transmembrane</keyword>
<organism evidence="10 11">
    <name type="scientific">Sphingomonas hylomeconis</name>
    <dbReference type="NCBI Taxonomy" id="1395958"/>
    <lineage>
        <taxon>Bacteria</taxon>
        <taxon>Pseudomonadati</taxon>
        <taxon>Pseudomonadota</taxon>
        <taxon>Alphaproteobacteria</taxon>
        <taxon>Sphingomonadales</taxon>
        <taxon>Sphingomonadaceae</taxon>
        <taxon>Sphingomonas</taxon>
    </lineage>
</organism>
<evidence type="ECO:0000256" key="1">
    <source>
        <dbReference type="ARBA" id="ARBA00004141"/>
    </source>
</evidence>
<evidence type="ECO:0000313" key="10">
    <source>
        <dbReference type="EMBL" id="MFC3579100.1"/>
    </source>
</evidence>
<evidence type="ECO:0000259" key="9">
    <source>
        <dbReference type="Pfam" id="PF07885"/>
    </source>
</evidence>
<dbReference type="GO" id="GO:0034220">
    <property type="term" value="P:monoatomic ion transmembrane transport"/>
    <property type="evidence" value="ECO:0007669"/>
    <property type="project" value="UniProtKB-KW"/>
</dbReference>
<accession>A0ABV7SUV7</accession>
<evidence type="ECO:0000256" key="3">
    <source>
        <dbReference type="ARBA" id="ARBA00022692"/>
    </source>
</evidence>
<evidence type="ECO:0000313" key="11">
    <source>
        <dbReference type="Proteomes" id="UP001595713"/>
    </source>
</evidence>
<dbReference type="Gene3D" id="1.10.287.70">
    <property type="match status" value="1"/>
</dbReference>
<evidence type="ECO:0000256" key="7">
    <source>
        <dbReference type="ARBA" id="ARBA00023303"/>
    </source>
</evidence>
<reference evidence="11" key="1">
    <citation type="journal article" date="2019" name="Int. J. Syst. Evol. Microbiol.">
        <title>The Global Catalogue of Microorganisms (GCM) 10K type strain sequencing project: providing services to taxonomists for standard genome sequencing and annotation.</title>
        <authorList>
            <consortium name="The Broad Institute Genomics Platform"/>
            <consortium name="The Broad Institute Genome Sequencing Center for Infectious Disease"/>
            <person name="Wu L."/>
            <person name="Ma J."/>
        </authorList>
    </citation>
    <scope>NUCLEOTIDE SEQUENCE [LARGE SCALE GENOMIC DNA]</scope>
    <source>
        <strain evidence="11">KCTC 42739</strain>
    </source>
</reference>
<evidence type="ECO:0000256" key="6">
    <source>
        <dbReference type="ARBA" id="ARBA00023136"/>
    </source>
</evidence>
<comment type="subcellular location">
    <subcellularLocation>
        <location evidence="1">Membrane</location>
        <topology evidence="1">Multi-pass membrane protein</topology>
    </subcellularLocation>
</comment>
<evidence type="ECO:0000256" key="5">
    <source>
        <dbReference type="ARBA" id="ARBA00023065"/>
    </source>
</evidence>
<feature type="transmembrane region" description="Helical" evidence="8">
    <location>
        <begin position="67"/>
        <end position="87"/>
    </location>
</feature>
<sequence length="121" mass="13090">MNKLQAATDTVKELAVWYLALLTITAAVFAGAEGVSFPDAFYWAATTATSTGYGDMSPKTWTGKIDAVVLMHLSIFVIAPMVIVRLIDRLTVDPNTFSHDEQAALLADVAAIRVMLEKEGK</sequence>
<dbReference type="Pfam" id="PF07885">
    <property type="entry name" value="Ion_trans_2"/>
    <property type="match status" value="1"/>
</dbReference>
<dbReference type="InterPro" id="IPR028325">
    <property type="entry name" value="VG_K_chnl"/>
</dbReference>
<dbReference type="Proteomes" id="UP001595713">
    <property type="component" value="Unassembled WGS sequence"/>
</dbReference>
<name>A0ABV7SUV7_9SPHN</name>
<keyword evidence="4 8" id="KW-1133">Transmembrane helix</keyword>
<evidence type="ECO:0000256" key="2">
    <source>
        <dbReference type="ARBA" id="ARBA00022448"/>
    </source>
</evidence>
<evidence type="ECO:0000256" key="8">
    <source>
        <dbReference type="SAM" id="Phobius"/>
    </source>
</evidence>
<dbReference type="PANTHER" id="PTHR11537">
    <property type="entry name" value="VOLTAGE-GATED POTASSIUM CHANNEL"/>
    <property type="match status" value="1"/>
</dbReference>
<keyword evidence="11" id="KW-1185">Reference proteome</keyword>
<protein>
    <submittedName>
        <fullName evidence="10">Potassium channel family protein</fullName>
    </submittedName>
</protein>
<comment type="caution">
    <text evidence="10">The sequence shown here is derived from an EMBL/GenBank/DDBJ whole genome shotgun (WGS) entry which is preliminary data.</text>
</comment>
<dbReference type="PANTHER" id="PTHR11537:SF254">
    <property type="entry name" value="POTASSIUM VOLTAGE-GATED CHANNEL PROTEIN SHAB"/>
    <property type="match status" value="1"/>
</dbReference>
<proteinExistence type="predicted"/>
<feature type="domain" description="Potassium channel" evidence="9">
    <location>
        <begin position="21"/>
        <end position="80"/>
    </location>
</feature>